<comment type="similarity">
    <text evidence="1">Belongs to the major facilitator superfamily.</text>
</comment>
<evidence type="ECO:0000313" key="4">
    <source>
        <dbReference type="EnsemblMetazoa" id="LLOJ009234-PA"/>
    </source>
</evidence>
<keyword evidence="3" id="KW-0472">Membrane</keyword>
<organism evidence="4 5">
    <name type="scientific">Lutzomyia longipalpis</name>
    <name type="common">Sand fly</name>
    <dbReference type="NCBI Taxonomy" id="7200"/>
    <lineage>
        <taxon>Eukaryota</taxon>
        <taxon>Metazoa</taxon>
        <taxon>Ecdysozoa</taxon>
        <taxon>Arthropoda</taxon>
        <taxon>Hexapoda</taxon>
        <taxon>Insecta</taxon>
        <taxon>Pterygota</taxon>
        <taxon>Neoptera</taxon>
        <taxon>Endopterygota</taxon>
        <taxon>Diptera</taxon>
        <taxon>Nematocera</taxon>
        <taxon>Psychodoidea</taxon>
        <taxon>Psychodidae</taxon>
        <taxon>Lutzomyia</taxon>
        <taxon>Lutzomyia</taxon>
    </lineage>
</organism>
<evidence type="ECO:0000256" key="2">
    <source>
        <dbReference type="SAM" id="MobiDB-lite"/>
    </source>
</evidence>
<dbReference type="InterPro" id="IPR036259">
    <property type="entry name" value="MFS_trans_sf"/>
</dbReference>
<feature type="transmembrane region" description="Helical" evidence="3">
    <location>
        <begin position="382"/>
        <end position="400"/>
    </location>
</feature>
<evidence type="ECO:0008006" key="6">
    <source>
        <dbReference type="Google" id="ProtNLM"/>
    </source>
</evidence>
<dbReference type="AlphaFoldDB" id="A0A1B0CW50"/>
<keyword evidence="3" id="KW-1133">Transmembrane helix</keyword>
<protein>
    <recommendedName>
        <fullName evidence="6">Sugar transporter</fullName>
    </recommendedName>
</protein>
<dbReference type="Pfam" id="PF13347">
    <property type="entry name" value="MFS_2"/>
    <property type="match status" value="1"/>
</dbReference>
<dbReference type="SUPFAM" id="SSF103473">
    <property type="entry name" value="MFS general substrate transporter"/>
    <property type="match status" value="1"/>
</dbReference>
<feature type="transmembrane region" description="Helical" evidence="3">
    <location>
        <begin position="185"/>
        <end position="207"/>
    </location>
</feature>
<dbReference type="GO" id="GO:0005886">
    <property type="term" value="C:plasma membrane"/>
    <property type="evidence" value="ECO:0007669"/>
    <property type="project" value="TreeGrafter"/>
</dbReference>
<dbReference type="VEuPathDB" id="VectorBase:LLONM1_005293"/>
<dbReference type="GO" id="GO:0008643">
    <property type="term" value="P:carbohydrate transport"/>
    <property type="evidence" value="ECO:0007669"/>
    <property type="project" value="InterPro"/>
</dbReference>
<accession>A0A1B0CW50</accession>
<reference evidence="4" key="1">
    <citation type="submission" date="2020-05" db="UniProtKB">
        <authorList>
            <consortium name="EnsemblMetazoa"/>
        </authorList>
    </citation>
    <scope>IDENTIFICATION</scope>
    <source>
        <strain evidence="4">Jacobina</strain>
    </source>
</reference>
<dbReference type="Gene3D" id="1.20.1250.20">
    <property type="entry name" value="MFS general substrate transporter like domains"/>
    <property type="match status" value="1"/>
</dbReference>
<dbReference type="Proteomes" id="UP000092461">
    <property type="component" value="Unassembled WGS sequence"/>
</dbReference>
<dbReference type="PANTHER" id="PTHR11328">
    <property type="entry name" value="MAJOR FACILITATOR SUPERFAMILY DOMAIN-CONTAINING PROTEIN"/>
    <property type="match status" value="1"/>
</dbReference>
<name>A0A1B0CW50_LUTLO</name>
<feature type="transmembrane region" description="Helical" evidence="3">
    <location>
        <begin position="145"/>
        <end position="164"/>
    </location>
</feature>
<dbReference type="GO" id="GO:0015293">
    <property type="term" value="F:symporter activity"/>
    <property type="evidence" value="ECO:0007669"/>
    <property type="project" value="InterPro"/>
</dbReference>
<evidence type="ECO:0000256" key="3">
    <source>
        <dbReference type="SAM" id="Phobius"/>
    </source>
</evidence>
<feature type="transmembrane region" description="Helical" evidence="3">
    <location>
        <begin position="444"/>
        <end position="463"/>
    </location>
</feature>
<keyword evidence="5" id="KW-1185">Reference proteome</keyword>
<dbReference type="PANTHER" id="PTHR11328:SF49">
    <property type="entry name" value="MAJOR FACILITATOR SUPERFAMILY DOMAIN-CONTAINING PROTEIN 12-LIKE PROTEIN"/>
    <property type="match status" value="1"/>
</dbReference>
<dbReference type="VEuPathDB" id="VectorBase:LLOJ009234"/>
<dbReference type="CDD" id="cd17491">
    <property type="entry name" value="MFS_MFSD12"/>
    <property type="match status" value="1"/>
</dbReference>
<feature type="transmembrane region" description="Helical" evidence="3">
    <location>
        <begin position="227"/>
        <end position="249"/>
    </location>
</feature>
<proteinExistence type="inferred from homology"/>
<feature type="transmembrane region" description="Helical" evidence="3">
    <location>
        <begin position="406"/>
        <end position="432"/>
    </location>
</feature>
<feature type="transmembrane region" description="Helical" evidence="3">
    <location>
        <begin position="483"/>
        <end position="503"/>
    </location>
</feature>
<feature type="transmembrane region" description="Helical" evidence="3">
    <location>
        <begin position="351"/>
        <end position="370"/>
    </location>
</feature>
<dbReference type="EnsemblMetazoa" id="LLOJ009234-RA">
    <property type="protein sequence ID" value="LLOJ009234-PA"/>
    <property type="gene ID" value="LLOJ009234"/>
</dbReference>
<evidence type="ECO:0000313" key="5">
    <source>
        <dbReference type="Proteomes" id="UP000092461"/>
    </source>
</evidence>
<feature type="compositionally biased region" description="Polar residues" evidence="2">
    <location>
        <begin position="1"/>
        <end position="17"/>
    </location>
</feature>
<feature type="transmembrane region" description="Helical" evidence="3">
    <location>
        <begin position="82"/>
        <end position="102"/>
    </location>
</feature>
<feature type="region of interest" description="Disordered" evidence="2">
    <location>
        <begin position="1"/>
        <end position="21"/>
    </location>
</feature>
<keyword evidence="3" id="KW-0812">Transmembrane</keyword>
<sequence length="540" mass="58839">MSESQGLLAHQQNQSADYGSVIPDEKVAQEDGQGDTEMRSTLPLIHKIGFGIGHVYNDLAAGVWFSYTLLFMHSVISLPGPAAGALVMWGQVMDAVATPIVGHLSDKYGSKRQWHIFGSALVFISFPAIFAVCPMCNPSQQIWEIVYFTIVILVFQTAWAIVQISHLAMIPEMSRTQKDRSDLTALRYSGAVMSNLIVYGITWAVLQGRSTDTTTIGPGDAFRFRDLALIITLIGVSMSVLFHFSLAVASYDHRRQQIIPGGQRRSAERVATENDRLLGSDNSSEDVSVTVIGGRFRRDFLKNPLLYQNALLYVFARLFMTTALIYIPLWIDERSAAMAAEGLSTDKSVDHIAIVPLVSFVASFVASLLLKSLNRFISHQVAYLFGSVVGIGGCVLVGLVSPSAALSILLAVAVLFGIGSSITMISSLCITADMVGDNTDLGGFIYSAVTFADKLITGVAVLAIEAMKCKLTRECPEYYKRVLSYACGGAACLGIVTLISLQITRLCCRRYRRVPTLAQIQSPGHTNVEVEVGNRRNRTK</sequence>
<dbReference type="InterPro" id="IPR039672">
    <property type="entry name" value="MFS_2"/>
</dbReference>
<feature type="transmembrane region" description="Helical" evidence="3">
    <location>
        <begin position="114"/>
        <end position="133"/>
    </location>
</feature>
<dbReference type="EMBL" id="AJWK01031762">
    <property type="status" value="NOT_ANNOTATED_CDS"/>
    <property type="molecule type" value="Genomic_DNA"/>
</dbReference>
<evidence type="ECO:0000256" key="1">
    <source>
        <dbReference type="ARBA" id="ARBA00008335"/>
    </source>
</evidence>
<feature type="transmembrane region" description="Helical" evidence="3">
    <location>
        <begin position="310"/>
        <end position="331"/>
    </location>
</feature>